<evidence type="ECO:0000256" key="2">
    <source>
        <dbReference type="ARBA" id="ARBA00022692"/>
    </source>
</evidence>
<dbReference type="InterPro" id="IPR044202">
    <property type="entry name" value="LETM1/MDM38-like"/>
</dbReference>
<evidence type="ECO:0000313" key="10">
    <source>
        <dbReference type="EMBL" id="KAJ6216894.1"/>
    </source>
</evidence>
<dbReference type="PROSITE" id="PS51758">
    <property type="entry name" value="LETM1_RBD"/>
    <property type="match status" value="1"/>
</dbReference>
<keyword evidence="2 8" id="KW-0812">Transmembrane</keyword>
<evidence type="ECO:0000259" key="9">
    <source>
        <dbReference type="PROSITE" id="PS51758"/>
    </source>
</evidence>
<keyword evidence="5 7" id="KW-0496">Mitochondrion</keyword>
<name>A0A9Q0RJM1_BLOTA</name>
<proteinExistence type="predicted"/>
<evidence type="ECO:0000256" key="8">
    <source>
        <dbReference type="SAM" id="Phobius"/>
    </source>
</evidence>
<dbReference type="EMBL" id="JAPWDV010000003">
    <property type="protein sequence ID" value="KAJ6216894.1"/>
    <property type="molecule type" value="Genomic_DNA"/>
</dbReference>
<dbReference type="GO" id="GO:0005743">
    <property type="term" value="C:mitochondrial inner membrane"/>
    <property type="evidence" value="ECO:0007669"/>
    <property type="project" value="UniProtKB-SubCell"/>
</dbReference>
<evidence type="ECO:0000256" key="7">
    <source>
        <dbReference type="PROSITE-ProRule" id="PRU01094"/>
    </source>
</evidence>
<dbReference type="AlphaFoldDB" id="A0A9Q0RJM1"/>
<dbReference type="GO" id="GO:0030003">
    <property type="term" value="P:intracellular monoatomic cation homeostasis"/>
    <property type="evidence" value="ECO:0007669"/>
    <property type="project" value="TreeGrafter"/>
</dbReference>
<evidence type="ECO:0000313" key="11">
    <source>
        <dbReference type="Proteomes" id="UP001142055"/>
    </source>
</evidence>
<protein>
    <recommendedName>
        <fullName evidence="9">Letm1 RBD domain-containing protein</fullName>
    </recommendedName>
</protein>
<dbReference type="Proteomes" id="UP001142055">
    <property type="component" value="Chromosome 3"/>
</dbReference>
<dbReference type="InterPro" id="IPR033122">
    <property type="entry name" value="LETM1-like_RBD"/>
</dbReference>
<comment type="subcellular location">
    <subcellularLocation>
        <location evidence="1">Mitochondrion inner membrane</location>
        <topology evidence="1">Single-pass membrane protein</topology>
    </subcellularLocation>
</comment>
<reference evidence="10" key="1">
    <citation type="submission" date="2022-12" db="EMBL/GenBank/DDBJ databases">
        <title>Genome assemblies of Blomia tropicalis.</title>
        <authorList>
            <person name="Cui Y."/>
        </authorList>
    </citation>
    <scope>NUCLEOTIDE SEQUENCE</scope>
    <source>
        <tissue evidence="10">Adult mites</tissue>
    </source>
</reference>
<evidence type="ECO:0000256" key="4">
    <source>
        <dbReference type="ARBA" id="ARBA00022989"/>
    </source>
</evidence>
<keyword evidence="3" id="KW-0999">Mitochondrion inner membrane</keyword>
<organism evidence="10 11">
    <name type="scientific">Blomia tropicalis</name>
    <name type="common">Mite</name>
    <dbReference type="NCBI Taxonomy" id="40697"/>
    <lineage>
        <taxon>Eukaryota</taxon>
        <taxon>Metazoa</taxon>
        <taxon>Ecdysozoa</taxon>
        <taxon>Arthropoda</taxon>
        <taxon>Chelicerata</taxon>
        <taxon>Arachnida</taxon>
        <taxon>Acari</taxon>
        <taxon>Acariformes</taxon>
        <taxon>Sarcoptiformes</taxon>
        <taxon>Astigmata</taxon>
        <taxon>Glycyphagoidea</taxon>
        <taxon>Echimyopodidae</taxon>
        <taxon>Blomia</taxon>
    </lineage>
</organism>
<dbReference type="OMA" id="EGGVHNM"/>
<dbReference type="GO" id="GO:0043022">
    <property type="term" value="F:ribosome binding"/>
    <property type="evidence" value="ECO:0007669"/>
    <property type="project" value="InterPro"/>
</dbReference>
<dbReference type="PANTHER" id="PTHR14009">
    <property type="entry name" value="LEUCINE ZIPPER-EF-HAND CONTAINING TRANSMEMBRANE PROTEIN"/>
    <property type="match status" value="1"/>
</dbReference>
<evidence type="ECO:0000256" key="3">
    <source>
        <dbReference type="ARBA" id="ARBA00022792"/>
    </source>
</evidence>
<dbReference type="PANTHER" id="PTHR14009:SF13">
    <property type="entry name" value="LETM1 DOMAIN-CONTAINING PROTEIN 1"/>
    <property type="match status" value="1"/>
</dbReference>
<evidence type="ECO:0000256" key="1">
    <source>
        <dbReference type="ARBA" id="ARBA00004434"/>
    </source>
</evidence>
<comment type="caution">
    <text evidence="10">The sequence shown here is derived from an EMBL/GenBank/DDBJ whole genome shotgun (WGS) entry which is preliminary data.</text>
</comment>
<feature type="transmembrane region" description="Helical" evidence="8">
    <location>
        <begin position="95"/>
        <end position="117"/>
    </location>
</feature>
<dbReference type="Pfam" id="PF07766">
    <property type="entry name" value="LETM1_RBD"/>
    <property type="match status" value="1"/>
</dbReference>
<keyword evidence="6 8" id="KW-0472">Membrane</keyword>
<sequence length="314" mass="37081">MSKSNVVKPLTGFRKYISIKVKHFIDGYGIILSKRFPSTYRMLQVFTFGTKNFSSDVLKYMKVSKDLAFNRPISDISYREIDLYMQTPKDLRKMIPFLLISSVPFAQYVTIPIAFWFPRQFLSSHYWSIEQRNRFAIQDHTKKLYYYRPVFRHLQKRLSMIKSESGKCLKAFSKLGSGTHPTVPEILELSPFFENEPYHLDSLSHTHLIGLCKIHGVNLLPGKKIRLKNHIYFIKELDNAWMRESNDDKNLEDYKKACFQRGLNPVNLSRDEMLQWLESWIRISQMTHEGNLSLLLHAPIFLAYNHPSNWRLIH</sequence>
<keyword evidence="4 8" id="KW-1133">Transmembrane helix</keyword>
<evidence type="ECO:0000256" key="5">
    <source>
        <dbReference type="ARBA" id="ARBA00023128"/>
    </source>
</evidence>
<feature type="domain" description="Letm1 RBD" evidence="9">
    <location>
        <begin position="133"/>
        <end position="314"/>
    </location>
</feature>
<keyword evidence="11" id="KW-1185">Reference proteome</keyword>
<gene>
    <name evidence="10" type="ORF">RDWZM_008051</name>
</gene>
<dbReference type="OrthoDB" id="73691at2759"/>
<accession>A0A9Q0RJM1</accession>
<evidence type="ECO:0000256" key="6">
    <source>
        <dbReference type="ARBA" id="ARBA00023136"/>
    </source>
</evidence>